<evidence type="ECO:0000313" key="2">
    <source>
        <dbReference type="Proteomes" id="UP001153269"/>
    </source>
</evidence>
<protein>
    <submittedName>
        <fullName evidence="1">Uncharacterized protein</fullName>
    </submittedName>
</protein>
<dbReference type="AlphaFoldDB" id="A0A9N7TS59"/>
<sequence>MERELGTWRWICGVGLHSVMEGVCPHTVPCPHLLLAHSQQLHFLSSVSASVIETDCLRTAGSEKAQLNSLTLQKAHGQRGWKKTTTRHALEHADMFGGDALINNEGS</sequence>
<accession>A0A9N7TS59</accession>
<reference evidence="1" key="1">
    <citation type="submission" date="2020-03" db="EMBL/GenBank/DDBJ databases">
        <authorList>
            <person name="Weist P."/>
        </authorList>
    </citation>
    <scope>NUCLEOTIDE SEQUENCE</scope>
</reference>
<evidence type="ECO:0000313" key="1">
    <source>
        <dbReference type="EMBL" id="CAB1417149.1"/>
    </source>
</evidence>
<gene>
    <name evidence="1" type="ORF">PLEPLA_LOCUS4950</name>
</gene>
<name>A0A9N7TS59_PLEPL</name>
<comment type="caution">
    <text evidence="1">The sequence shown here is derived from an EMBL/GenBank/DDBJ whole genome shotgun (WGS) entry which is preliminary data.</text>
</comment>
<dbReference type="Proteomes" id="UP001153269">
    <property type="component" value="Unassembled WGS sequence"/>
</dbReference>
<keyword evidence="2" id="KW-1185">Reference proteome</keyword>
<dbReference type="EMBL" id="CADEAL010000248">
    <property type="protein sequence ID" value="CAB1417149.1"/>
    <property type="molecule type" value="Genomic_DNA"/>
</dbReference>
<proteinExistence type="predicted"/>
<organism evidence="1 2">
    <name type="scientific">Pleuronectes platessa</name>
    <name type="common">European plaice</name>
    <dbReference type="NCBI Taxonomy" id="8262"/>
    <lineage>
        <taxon>Eukaryota</taxon>
        <taxon>Metazoa</taxon>
        <taxon>Chordata</taxon>
        <taxon>Craniata</taxon>
        <taxon>Vertebrata</taxon>
        <taxon>Euteleostomi</taxon>
        <taxon>Actinopterygii</taxon>
        <taxon>Neopterygii</taxon>
        <taxon>Teleostei</taxon>
        <taxon>Neoteleostei</taxon>
        <taxon>Acanthomorphata</taxon>
        <taxon>Carangaria</taxon>
        <taxon>Pleuronectiformes</taxon>
        <taxon>Pleuronectoidei</taxon>
        <taxon>Pleuronectidae</taxon>
        <taxon>Pleuronectes</taxon>
    </lineage>
</organism>